<dbReference type="PANTHER" id="PTHR48111">
    <property type="entry name" value="REGULATOR OF RPOS"/>
    <property type="match status" value="1"/>
</dbReference>
<dbReference type="InterPro" id="IPR036388">
    <property type="entry name" value="WH-like_DNA-bd_sf"/>
</dbReference>
<dbReference type="FunFam" id="3.40.50.2300:FF:000001">
    <property type="entry name" value="DNA-binding response regulator PhoB"/>
    <property type="match status" value="1"/>
</dbReference>
<sequence>MRILIVEDESRSREFLIKGLRESGFAVDGAEDGDEGLSLAEEVDHDLIVLDVMLPGKTGWQVLEKLRALGRETPVLFLTARDAIEDRVRGLELGADDYLVKPFAWVEFLARVRALLRRGPVKQMESSGIADLELDLRRMKAKRGKNVIDLTAKEFQLLSLLVRRTGEVLSRTTIAELVWDMNFSTESNAVDVAMGRLRRKVDEPFERKLIHTQRGLGYVLEDRDED</sequence>
<evidence type="ECO:0000256" key="3">
    <source>
        <dbReference type="ARBA" id="ARBA00023015"/>
    </source>
</evidence>
<dbReference type="FunFam" id="1.10.10.10:FF:000005">
    <property type="entry name" value="Two-component system response regulator"/>
    <property type="match status" value="1"/>
</dbReference>
<dbReference type="GO" id="GO:0000156">
    <property type="term" value="F:phosphorelay response regulator activity"/>
    <property type="evidence" value="ECO:0007669"/>
    <property type="project" value="TreeGrafter"/>
</dbReference>
<dbReference type="GO" id="GO:0000976">
    <property type="term" value="F:transcription cis-regulatory region binding"/>
    <property type="evidence" value="ECO:0007669"/>
    <property type="project" value="TreeGrafter"/>
</dbReference>
<dbReference type="Pfam" id="PF00486">
    <property type="entry name" value="Trans_reg_C"/>
    <property type="match status" value="1"/>
</dbReference>
<organism evidence="10 11">
    <name type="scientific">Phragmitibacter flavus</name>
    <dbReference type="NCBI Taxonomy" id="2576071"/>
    <lineage>
        <taxon>Bacteria</taxon>
        <taxon>Pseudomonadati</taxon>
        <taxon>Verrucomicrobiota</taxon>
        <taxon>Verrucomicrobiia</taxon>
        <taxon>Verrucomicrobiales</taxon>
        <taxon>Verrucomicrobiaceae</taxon>
        <taxon>Phragmitibacter</taxon>
    </lineage>
</organism>
<dbReference type="CDD" id="cd00383">
    <property type="entry name" value="trans_reg_C"/>
    <property type="match status" value="1"/>
</dbReference>
<evidence type="ECO:0000256" key="1">
    <source>
        <dbReference type="ARBA" id="ARBA00022553"/>
    </source>
</evidence>
<dbReference type="PROSITE" id="PS51755">
    <property type="entry name" value="OMPR_PHOB"/>
    <property type="match status" value="1"/>
</dbReference>
<proteinExistence type="predicted"/>
<evidence type="ECO:0000313" key="11">
    <source>
        <dbReference type="Proteomes" id="UP000306196"/>
    </source>
</evidence>
<dbReference type="OrthoDB" id="9790454at2"/>
<feature type="domain" description="Response regulatory" evidence="8">
    <location>
        <begin position="2"/>
        <end position="116"/>
    </location>
</feature>
<evidence type="ECO:0000256" key="4">
    <source>
        <dbReference type="ARBA" id="ARBA00023125"/>
    </source>
</evidence>
<keyword evidence="5" id="KW-0804">Transcription</keyword>
<dbReference type="InterPro" id="IPR016032">
    <property type="entry name" value="Sig_transdc_resp-reg_C-effctor"/>
</dbReference>
<accession>A0A5R8KJ63</accession>
<name>A0A5R8KJ63_9BACT</name>
<dbReference type="CDD" id="cd19935">
    <property type="entry name" value="REC_OmpR_CusR-like"/>
    <property type="match status" value="1"/>
</dbReference>
<evidence type="ECO:0000313" key="10">
    <source>
        <dbReference type="EMBL" id="TLD72291.1"/>
    </source>
</evidence>
<feature type="domain" description="OmpR/PhoB-type" evidence="9">
    <location>
        <begin position="121"/>
        <end position="222"/>
    </location>
</feature>
<dbReference type="Gene3D" id="3.40.50.2300">
    <property type="match status" value="1"/>
</dbReference>
<dbReference type="GO" id="GO:0006355">
    <property type="term" value="P:regulation of DNA-templated transcription"/>
    <property type="evidence" value="ECO:0007669"/>
    <property type="project" value="InterPro"/>
</dbReference>
<dbReference type="GO" id="GO:0032993">
    <property type="term" value="C:protein-DNA complex"/>
    <property type="evidence" value="ECO:0007669"/>
    <property type="project" value="TreeGrafter"/>
</dbReference>
<evidence type="ECO:0000256" key="2">
    <source>
        <dbReference type="ARBA" id="ARBA00023012"/>
    </source>
</evidence>
<keyword evidence="2" id="KW-0902">Two-component regulatory system</keyword>
<keyword evidence="4 7" id="KW-0238">DNA-binding</keyword>
<protein>
    <submittedName>
        <fullName evidence="10">Response regulator</fullName>
    </submittedName>
</protein>
<dbReference type="GO" id="GO:0005829">
    <property type="term" value="C:cytosol"/>
    <property type="evidence" value="ECO:0007669"/>
    <property type="project" value="TreeGrafter"/>
</dbReference>
<dbReference type="InterPro" id="IPR039420">
    <property type="entry name" value="WalR-like"/>
</dbReference>
<dbReference type="InterPro" id="IPR001789">
    <property type="entry name" value="Sig_transdc_resp-reg_receiver"/>
</dbReference>
<feature type="DNA-binding region" description="OmpR/PhoB-type" evidence="7">
    <location>
        <begin position="121"/>
        <end position="222"/>
    </location>
</feature>
<comment type="caution">
    <text evidence="10">The sequence shown here is derived from an EMBL/GenBank/DDBJ whole genome shotgun (WGS) entry which is preliminary data.</text>
</comment>
<gene>
    <name evidence="10" type="ORF">FEM03_02745</name>
</gene>
<dbReference type="SUPFAM" id="SSF46894">
    <property type="entry name" value="C-terminal effector domain of the bipartite response regulators"/>
    <property type="match status" value="1"/>
</dbReference>
<dbReference type="Gene3D" id="1.10.10.10">
    <property type="entry name" value="Winged helix-like DNA-binding domain superfamily/Winged helix DNA-binding domain"/>
    <property type="match status" value="1"/>
</dbReference>
<evidence type="ECO:0000259" key="9">
    <source>
        <dbReference type="PROSITE" id="PS51755"/>
    </source>
</evidence>
<evidence type="ECO:0000256" key="7">
    <source>
        <dbReference type="PROSITE-ProRule" id="PRU01091"/>
    </source>
</evidence>
<dbReference type="NCBIfam" id="TIGR01387">
    <property type="entry name" value="cztR_silR_copR"/>
    <property type="match status" value="1"/>
</dbReference>
<dbReference type="InterPro" id="IPR001867">
    <property type="entry name" value="OmpR/PhoB-type_DNA-bd"/>
</dbReference>
<dbReference type="AlphaFoldDB" id="A0A5R8KJ63"/>
<keyword evidence="11" id="KW-1185">Reference proteome</keyword>
<dbReference type="EMBL" id="VAUV01000002">
    <property type="protein sequence ID" value="TLD72291.1"/>
    <property type="molecule type" value="Genomic_DNA"/>
</dbReference>
<dbReference type="Gene3D" id="6.10.250.690">
    <property type="match status" value="1"/>
</dbReference>
<dbReference type="SMART" id="SM00862">
    <property type="entry name" value="Trans_reg_C"/>
    <property type="match status" value="1"/>
</dbReference>
<dbReference type="SUPFAM" id="SSF52172">
    <property type="entry name" value="CheY-like"/>
    <property type="match status" value="1"/>
</dbReference>
<dbReference type="SMART" id="SM00448">
    <property type="entry name" value="REC"/>
    <property type="match status" value="1"/>
</dbReference>
<evidence type="ECO:0000256" key="5">
    <source>
        <dbReference type="ARBA" id="ARBA00023163"/>
    </source>
</evidence>
<keyword evidence="3" id="KW-0805">Transcription regulation</keyword>
<evidence type="ECO:0000259" key="8">
    <source>
        <dbReference type="PROSITE" id="PS50110"/>
    </source>
</evidence>
<keyword evidence="1 6" id="KW-0597">Phosphoprotein</keyword>
<dbReference type="InterPro" id="IPR006291">
    <property type="entry name" value="CusR-like"/>
</dbReference>
<dbReference type="PROSITE" id="PS50110">
    <property type="entry name" value="RESPONSE_REGULATORY"/>
    <property type="match status" value="1"/>
</dbReference>
<dbReference type="InterPro" id="IPR011006">
    <property type="entry name" value="CheY-like_superfamily"/>
</dbReference>
<feature type="modified residue" description="4-aspartylphosphate" evidence="6">
    <location>
        <position position="51"/>
    </location>
</feature>
<dbReference type="RefSeq" id="WP_138084647.1">
    <property type="nucleotide sequence ID" value="NZ_VAUV01000002.1"/>
</dbReference>
<reference evidence="10 11" key="1">
    <citation type="submission" date="2019-05" db="EMBL/GenBank/DDBJ databases">
        <title>Verrucobacter flavum gen. nov., sp. nov. a new member of the family Verrucomicrobiaceae.</title>
        <authorList>
            <person name="Szuroczki S."/>
            <person name="Abbaszade G."/>
            <person name="Szabo A."/>
            <person name="Felfoldi T."/>
            <person name="Schumann P."/>
            <person name="Boka K."/>
            <person name="Keki Z."/>
            <person name="Toumi M."/>
            <person name="Toth E."/>
        </authorList>
    </citation>
    <scope>NUCLEOTIDE SEQUENCE [LARGE SCALE GENOMIC DNA]</scope>
    <source>
        <strain evidence="10 11">MG-N-17</strain>
    </source>
</reference>
<dbReference type="Pfam" id="PF00072">
    <property type="entry name" value="Response_reg"/>
    <property type="match status" value="1"/>
</dbReference>
<dbReference type="PANTHER" id="PTHR48111:SF76">
    <property type="entry name" value="TWO-COMPONENT RESPONSE REGULATOR"/>
    <property type="match status" value="1"/>
</dbReference>
<evidence type="ECO:0000256" key="6">
    <source>
        <dbReference type="PROSITE-ProRule" id="PRU00169"/>
    </source>
</evidence>
<dbReference type="Proteomes" id="UP000306196">
    <property type="component" value="Unassembled WGS sequence"/>
</dbReference>